<name>A0A6P2VPZ7_9BURK</name>
<evidence type="ECO:0000313" key="1">
    <source>
        <dbReference type="EMBL" id="VWC86675.1"/>
    </source>
</evidence>
<dbReference type="InterPro" id="IPR015424">
    <property type="entry name" value="PyrdxlP-dep_Trfase"/>
</dbReference>
<dbReference type="SUPFAM" id="SSF53383">
    <property type="entry name" value="PLP-dependent transferases"/>
    <property type="match status" value="1"/>
</dbReference>
<gene>
    <name evidence="1" type="ORF">BCO71171_00828</name>
</gene>
<dbReference type="EMBL" id="CABVQT010000002">
    <property type="protein sequence ID" value="VWC86675.1"/>
    <property type="molecule type" value="Genomic_DNA"/>
</dbReference>
<protein>
    <submittedName>
        <fullName evidence="1">2-aminoadipate aminotransferase</fullName>
    </submittedName>
</protein>
<dbReference type="GO" id="GO:0008483">
    <property type="term" value="F:transaminase activity"/>
    <property type="evidence" value="ECO:0007669"/>
    <property type="project" value="UniProtKB-KW"/>
</dbReference>
<reference evidence="1 2" key="1">
    <citation type="submission" date="2019-09" db="EMBL/GenBank/DDBJ databases">
        <authorList>
            <person name="Depoorter E."/>
        </authorList>
    </citation>
    <scope>NUCLEOTIDE SEQUENCE [LARGE SCALE GENOMIC DNA]</scope>
    <source>
        <strain evidence="1">R-71171</strain>
    </source>
</reference>
<organism evidence="1 2">
    <name type="scientific">Burkholderia contaminans</name>
    <dbReference type="NCBI Taxonomy" id="488447"/>
    <lineage>
        <taxon>Bacteria</taxon>
        <taxon>Pseudomonadati</taxon>
        <taxon>Pseudomonadota</taxon>
        <taxon>Betaproteobacteria</taxon>
        <taxon>Burkholderiales</taxon>
        <taxon>Burkholderiaceae</taxon>
        <taxon>Burkholderia</taxon>
        <taxon>Burkholderia cepacia complex</taxon>
    </lineage>
</organism>
<keyword evidence="1" id="KW-0032">Aminotransferase</keyword>
<proteinExistence type="predicted"/>
<accession>A0A6P2VPZ7</accession>
<dbReference type="Proteomes" id="UP000494182">
    <property type="component" value="Unassembled WGS sequence"/>
</dbReference>
<evidence type="ECO:0000313" key="2">
    <source>
        <dbReference type="Proteomes" id="UP000494182"/>
    </source>
</evidence>
<dbReference type="AlphaFoldDB" id="A0A6P2VPZ7"/>
<dbReference type="Gene3D" id="3.90.1150.10">
    <property type="entry name" value="Aspartate Aminotransferase, domain 1"/>
    <property type="match status" value="1"/>
</dbReference>
<keyword evidence="1" id="KW-0808">Transferase</keyword>
<dbReference type="InterPro" id="IPR015422">
    <property type="entry name" value="PyrdxlP-dep_Trfase_small"/>
</dbReference>
<sequence length="80" mass="8757">MNQPPGGMLLWIALPDGVRSEVLFDAALAHEVRIAPGSIFSNSDRFDRYIRRACTRVSDAAHEAAFETLGRLVREATAAT</sequence>